<dbReference type="Proteomes" id="UP000299102">
    <property type="component" value="Unassembled WGS sequence"/>
</dbReference>
<evidence type="ECO:0000313" key="2">
    <source>
        <dbReference type="EMBL" id="GBP61007.1"/>
    </source>
</evidence>
<organism evidence="2 3">
    <name type="scientific">Eumeta variegata</name>
    <name type="common">Bagworm moth</name>
    <name type="synonym">Eumeta japonica</name>
    <dbReference type="NCBI Taxonomy" id="151549"/>
    <lineage>
        <taxon>Eukaryota</taxon>
        <taxon>Metazoa</taxon>
        <taxon>Ecdysozoa</taxon>
        <taxon>Arthropoda</taxon>
        <taxon>Hexapoda</taxon>
        <taxon>Insecta</taxon>
        <taxon>Pterygota</taxon>
        <taxon>Neoptera</taxon>
        <taxon>Endopterygota</taxon>
        <taxon>Lepidoptera</taxon>
        <taxon>Glossata</taxon>
        <taxon>Ditrysia</taxon>
        <taxon>Tineoidea</taxon>
        <taxon>Psychidae</taxon>
        <taxon>Oiketicinae</taxon>
        <taxon>Eumeta</taxon>
    </lineage>
</organism>
<name>A0A4C1XFH1_EUMVA</name>
<gene>
    <name evidence="2" type="ORF">EVAR_51773_1</name>
</gene>
<accession>A0A4C1XFH1</accession>
<sequence>MSSILKKDTYCRSPVGKRLLRGRNIVRRIQAELHCDLYRTYLKASRTYTEVAVRGAARSAHSDYGLVAAADRGGRRAAQSAGRLNLVAKDLMEVSPLCRELVRAAGALPAPPAALGRLRHPRCAARIVFADVAYLAIRIRGPARSGAGAGAEGAATAGGRLIASFRAVAGLLSANGEKSAFPFGRTWREGGRRRNANTNKWLFTFNVSRCNSLGQASRGRLKEKKSLFNKIAIQMRMHRNASTQNRLYKVNSLFTKLQFSHGVLLSKSNDHLVQYIIIVSHVQMTHAEGVRPAAGGGPGRYAARRRNRSNRIEGRADGPLNRCRSWIVRFFSSLCVAGLRMTIWGGRP</sequence>
<feature type="region of interest" description="Disordered" evidence="1">
    <location>
        <begin position="290"/>
        <end position="315"/>
    </location>
</feature>
<keyword evidence="3" id="KW-1185">Reference proteome</keyword>
<evidence type="ECO:0000313" key="3">
    <source>
        <dbReference type="Proteomes" id="UP000299102"/>
    </source>
</evidence>
<evidence type="ECO:0000256" key="1">
    <source>
        <dbReference type="SAM" id="MobiDB-lite"/>
    </source>
</evidence>
<dbReference type="AlphaFoldDB" id="A0A4C1XFH1"/>
<dbReference type="EMBL" id="BGZK01000801">
    <property type="protein sequence ID" value="GBP61007.1"/>
    <property type="molecule type" value="Genomic_DNA"/>
</dbReference>
<proteinExistence type="predicted"/>
<protein>
    <submittedName>
        <fullName evidence="2">Uncharacterized protein</fullName>
    </submittedName>
</protein>
<comment type="caution">
    <text evidence="2">The sequence shown here is derived from an EMBL/GenBank/DDBJ whole genome shotgun (WGS) entry which is preliminary data.</text>
</comment>
<reference evidence="2 3" key="1">
    <citation type="journal article" date="2019" name="Commun. Biol.">
        <title>The bagworm genome reveals a unique fibroin gene that provides high tensile strength.</title>
        <authorList>
            <person name="Kono N."/>
            <person name="Nakamura H."/>
            <person name="Ohtoshi R."/>
            <person name="Tomita M."/>
            <person name="Numata K."/>
            <person name="Arakawa K."/>
        </authorList>
    </citation>
    <scope>NUCLEOTIDE SEQUENCE [LARGE SCALE GENOMIC DNA]</scope>
</reference>